<comment type="similarity">
    <text evidence="2">Belongs to the ABC transporter superfamily.</text>
</comment>
<sequence>MTQAIIDIKHLKKSYGQNEVLKDISLSVNKGEVISIIGSSGSGKSTFLRSINLLEEPTAGEILFHGQNVLEKDYNLTEYREKLGMVFQSFNLFENLNVLENAIVAQTTVLKRSRDEAEKIAKENLTKVGMTEQYWKAKPKQLSGGQKQRVAIARALSVNPEAMLFDEPTSALDPEMVGEVLKTMQDLAKSGLTMIIVTHEMEFAKEVSDRVIFMDKGVIAEEGTPEQIFEHPQQERTKVFLQRFLK</sequence>
<dbReference type="InterPro" id="IPR050086">
    <property type="entry name" value="MetN_ABC_transporter-like"/>
</dbReference>
<dbReference type="Proteomes" id="UP000182712">
    <property type="component" value="Unassembled WGS sequence"/>
</dbReference>
<keyword evidence="7" id="KW-0029">Amino-acid transport</keyword>
<dbReference type="EMBL" id="CCBC010000141">
    <property type="protein sequence ID" value="CDO17841.1"/>
    <property type="molecule type" value="Genomic_DNA"/>
</dbReference>
<dbReference type="InterPro" id="IPR003439">
    <property type="entry name" value="ABC_transporter-like_ATP-bd"/>
</dbReference>
<keyword evidence="3" id="KW-0813">Transport</keyword>
<evidence type="ECO:0000313" key="13">
    <source>
        <dbReference type="Proteomes" id="UP000182712"/>
    </source>
</evidence>
<dbReference type="Proteomes" id="UP000027584">
    <property type="component" value="Unassembled WGS sequence"/>
</dbReference>
<dbReference type="PROSITE" id="PS50893">
    <property type="entry name" value="ABC_TRANSPORTER_2"/>
    <property type="match status" value="1"/>
</dbReference>
<accession>A0A060RH72</accession>
<keyword evidence="6 10" id="KW-0067">ATP-binding</keyword>
<dbReference type="InterPro" id="IPR027417">
    <property type="entry name" value="P-loop_NTPase"/>
</dbReference>
<evidence type="ECO:0000256" key="5">
    <source>
        <dbReference type="ARBA" id="ARBA00022741"/>
    </source>
</evidence>
<evidence type="ECO:0000313" key="10">
    <source>
        <dbReference type="EMBL" id="CDO17841.1"/>
    </source>
</evidence>
<dbReference type="SMART" id="SM00382">
    <property type="entry name" value="AAA"/>
    <property type="match status" value="1"/>
</dbReference>
<dbReference type="PANTHER" id="PTHR43166">
    <property type="entry name" value="AMINO ACID IMPORT ATP-BINDING PROTEIN"/>
    <property type="match status" value="1"/>
</dbReference>
<dbReference type="InterPro" id="IPR003593">
    <property type="entry name" value="AAA+_ATPase"/>
</dbReference>
<dbReference type="AlphaFoldDB" id="A0A060RH72"/>
<evidence type="ECO:0000313" key="11">
    <source>
        <dbReference type="EMBL" id="SES08786.1"/>
    </source>
</evidence>
<name>A0A060RH72_9STRE</name>
<feature type="domain" description="ABC transporter" evidence="9">
    <location>
        <begin position="6"/>
        <end position="241"/>
    </location>
</feature>
<dbReference type="EMBL" id="FOGM01000016">
    <property type="protein sequence ID" value="SES08786.1"/>
    <property type="molecule type" value="Genomic_DNA"/>
</dbReference>
<dbReference type="GO" id="GO:0005886">
    <property type="term" value="C:plasma membrane"/>
    <property type="evidence" value="ECO:0007669"/>
    <property type="project" value="UniProtKB-SubCell"/>
</dbReference>
<evidence type="ECO:0000256" key="8">
    <source>
        <dbReference type="ARBA" id="ARBA00023136"/>
    </source>
</evidence>
<reference evidence="10 12" key="2">
    <citation type="submission" date="2014-05" db="EMBL/GenBank/DDBJ databases">
        <title>Genome sequence of Streptococcus gallolyticus.</title>
        <authorList>
            <person name="Del Campo R."/>
        </authorList>
    </citation>
    <scope>NUCLEOTIDE SEQUENCE [LARGE SCALE GENOMIC DNA]</scope>
    <source>
        <strain evidence="10 12">LMG17956</strain>
    </source>
</reference>
<gene>
    <name evidence="10" type="ORF">BN963_SGAL_01035</name>
    <name evidence="11" type="ORF">SAMN04487840_11638</name>
</gene>
<evidence type="ECO:0000256" key="4">
    <source>
        <dbReference type="ARBA" id="ARBA00022475"/>
    </source>
</evidence>
<dbReference type="RefSeq" id="WP_039693825.1">
    <property type="nucleotide sequence ID" value="NZ_FNFJ01000008.1"/>
</dbReference>
<evidence type="ECO:0000259" key="9">
    <source>
        <dbReference type="PROSITE" id="PS50893"/>
    </source>
</evidence>
<protein>
    <submittedName>
        <fullName evidence="11">Amino acid ABC transporter ATP-binding protein, PAAT family</fullName>
    </submittedName>
    <submittedName>
        <fullName evidence="10">Putative amino acid ABC transporter, ATP-binding protein</fullName>
    </submittedName>
</protein>
<evidence type="ECO:0000256" key="7">
    <source>
        <dbReference type="ARBA" id="ARBA00022970"/>
    </source>
</evidence>
<evidence type="ECO:0000256" key="3">
    <source>
        <dbReference type="ARBA" id="ARBA00022448"/>
    </source>
</evidence>
<comment type="subcellular location">
    <subcellularLocation>
        <location evidence="1">Cell membrane</location>
        <topology evidence="1">Peripheral membrane protein</topology>
    </subcellularLocation>
</comment>
<keyword evidence="8" id="KW-0472">Membrane</keyword>
<dbReference type="FunFam" id="3.40.50.300:FF:000020">
    <property type="entry name" value="Amino acid ABC transporter ATP-binding component"/>
    <property type="match status" value="1"/>
</dbReference>
<proteinExistence type="inferred from homology"/>
<dbReference type="Gene3D" id="3.40.50.300">
    <property type="entry name" value="P-loop containing nucleotide triphosphate hydrolases"/>
    <property type="match status" value="1"/>
</dbReference>
<dbReference type="PANTHER" id="PTHR43166:SF9">
    <property type="entry name" value="GLUTAMATE_ASPARTATE IMPORT ATP-BINDING PROTEIN GLTL"/>
    <property type="match status" value="1"/>
</dbReference>
<evidence type="ECO:0000256" key="6">
    <source>
        <dbReference type="ARBA" id="ARBA00022840"/>
    </source>
</evidence>
<dbReference type="GO" id="GO:0016887">
    <property type="term" value="F:ATP hydrolysis activity"/>
    <property type="evidence" value="ECO:0007669"/>
    <property type="project" value="InterPro"/>
</dbReference>
<keyword evidence="5" id="KW-0547">Nucleotide-binding</keyword>
<dbReference type="GO" id="GO:0005524">
    <property type="term" value="F:ATP binding"/>
    <property type="evidence" value="ECO:0007669"/>
    <property type="project" value="UniProtKB-KW"/>
</dbReference>
<dbReference type="CDD" id="cd03262">
    <property type="entry name" value="ABC_HisP_GlnQ"/>
    <property type="match status" value="1"/>
</dbReference>
<keyword evidence="4" id="KW-1003">Cell membrane</keyword>
<dbReference type="SUPFAM" id="SSF52540">
    <property type="entry name" value="P-loop containing nucleoside triphosphate hydrolases"/>
    <property type="match status" value="1"/>
</dbReference>
<evidence type="ECO:0000313" key="12">
    <source>
        <dbReference type="Proteomes" id="UP000027584"/>
    </source>
</evidence>
<dbReference type="InterPro" id="IPR030679">
    <property type="entry name" value="ABC_ATPase_HisP-typ"/>
</dbReference>
<dbReference type="PROSITE" id="PS00211">
    <property type="entry name" value="ABC_TRANSPORTER_1"/>
    <property type="match status" value="1"/>
</dbReference>
<reference evidence="10 12" key="1">
    <citation type="submission" date="2014-02" db="EMBL/GenBank/DDBJ databases">
        <authorList>
            <person name="Manrique M."/>
        </authorList>
    </citation>
    <scope>NUCLEOTIDE SEQUENCE [LARGE SCALE GENOMIC DNA]</scope>
    <source>
        <strain evidence="10 12">LMG17956</strain>
    </source>
</reference>
<evidence type="ECO:0000256" key="2">
    <source>
        <dbReference type="ARBA" id="ARBA00005417"/>
    </source>
</evidence>
<reference evidence="11 13" key="3">
    <citation type="submission" date="2016-10" db="EMBL/GenBank/DDBJ databases">
        <authorList>
            <person name="de Groot N.N."/>
        </authorList>
    </citation>
    <scope>NUCLEOTIDE SEQUENCE [LARGE SCALE GENOMIC DNA]</scope>
    <source>
        <strain evidence="11 13">VTM2R47</strain>
    </source>
</reference>
<dbReference type="GO" id="GO:0015424">
    <property type="term" value="F:ABC-type amino acid transporter activity"/>
    <property type="evidence" value="ECO:0007669"/>
    <property type="project" value="InterPro"/>
</dbReference>
<organism evidence="10 12">
    <name type="scientific">Streptococcus gallolyticus</name>
    <dbReference type="NCBI Taxonomy" id="315405"/>
    <lineage>
        <taxon>Bacteria</taxon>
        <taxon>Bacillati</taxon>
        <taxon>Bacillota</taxon>
        <taxon>Bacilli</taxon>
        <taxon>Lactobacillales</taxon>
        <taxon>Streptococcaceae</taxon>
        <taxon>Streptococcus</taxon>
    </lineage>
</organism>
<dbReference type="Pfam" id="PF00005">
    <property type="entry name" value="ABC_tran"/>
    <property type="match status" value="1"/>
</dbReference>
<dbReference type="PIRSF" id="PIRSF039085">
    <property type="entry name" value="ABC_ATPase_HisP"/>
    <property type="match status" value="1"/>
</dbReference>
<dbReference type="InterPro" id="IPR017871">
    <property type="entry name" value="ABC_transporter-like_CS"/>
</dbReference>
<evidence type="ECO:0000256" key="1">
    <source>
        <dbReference type="ARBA" id="ARBA00004202"/>
    </source>
</evidence>